<dbReference type="GO" id="GO:0009636">
    <property type="term" value="P:response to toxic substance"/>
    <property type="evidence" value="ECO:0007669"/>
    <property type="project" value="InterPro"/>
</dbReference>
<organism evidence="8 9">
    <name type="scientific">Anaerohalosphaera lusitana</name>
    <dbReference type="NCBI Taxonomy" id="1936003"/>
    <lineage>
        <taxon>Bacteria</taxon>
        <taxon>Pseudomonadati</taxon>
        <taxon>Planctomycetota</taxon>
        <taxon>Phycisphaerae</taxon>
        <taxon>Sedimentisphaerales</taxon>
        <taxon>Anaerohalosphaeraceae</taxon>
        <taxon>Anaerohalosphaera</taxon>
    </lineage>
</organism>
<keyword evidence="9" id="KW-1185">Reference proteome</keyword>
<gene>
    <name evidence="8" type="ORF">STSP2_00852</name>
</gene>
<dbReference type="Pfam" id="PF08085">
    <property type="entry name" value="Entericidin"/>
    <property type="match status" value="1"/>
</dbReference>
<keyword evidence="5" id="KW-0564">Palmitate</keyword>
<evidence type="ECO:0000313" key="9">
    <source>
        <dbReference type="Proteomes" id="UP000189674"/>
    </source>
</evidence>
<proteinExistence type="inferred from homology"/>
<evidence type="ECO:0000256" key="3">
    <source>
        <dbReference type="ARBA" id="ARBA00022729"/>
    </source>
</evidence>
<keyword evidence="6" id="KW-0449">Lipoprotein</keyword>
<evidence type="ECO:0000256" key="7">
    <source>
        <dbReference type="SAM" id="SignalP"/>
    </source>
</evidence>
<dbReference type="EMBL" id="CP019791">
    <property type="protein sequence ID" value="AQT67704.1"/>
    <property type="molecule type" value="Genomic_DNA"/>
</dbReference>
<feature type="chain" id="PRO_5013228220" evidence="7">
    <location>
        <begin position="20"/>
        <end position="44"/>
    </location>
</feature>
<evidence type="ECO:0000256" key="6">
    <source>
        <dbReference type="ARBA" id="ARBA00023288"/>
    </source>
</evidence>
<dbReference type="GO" id="GO:0016020">
    <property type="term" value="C:membrane"/>
    <property type="evidence" value="ECO:0007669"/>
    <property type="project" value="InterPro"/>
</dbReference>
<dbReference type="RefSeq" id="WP_146660105.1">
    <property type="nucleotide sequence ID" value="NZ_CP019791.1"/>
</dbReference>
<evidence type="ECO:0000256" key="4">
    <source>
        <dbReference type="ARBA" id="ARBA00023136"/>
    </source>
</evidence>
<dbReference type="KEGG" id="alus:STSP2_00852"/>
<evidence type="ECO:0000256" key="2">
    <source>
        <dbReference type="ARBA" id="ARBA00022475"/>
    </source>
</evidence>
<comment type="similarity">
    <text evidence="1">Belongs to the EcnA/EcnB lipoprotein family.</text>
</comment>
<dbReference type="STRING" id="1936003.STSP2_00852"/>
<evidence type="ECO:0000256" key="5">
    <source>
        <dbReference type="ARBA" id="ARBA00023139"/>
    </source>
</evidence>
<dbReference type="InterPro" id="IPR012556">
    <property type="entry name" value="Entericidin"/>
</dbReference>
<accession>A0A1U9NJ05</accession>
<evidence type="ECO:0000256" key="1">
    <source>
        <dbReference type="ARBA" id="ARBA00010296"/>
    </source>
</evidence>
<name>A0A1U9NJ05_9BACT</name>
<feature type="signal peptide" evidence="7">
    <location>
        <begin position="1"/>
        <end position="19"/>
    </location>
</feature>
<sequence length="44" mass="4683" precursor="true">MKKSVTILLAFLLALTALAPMGCETIQGAGEDIENAGEELDEEF</sequence>
<keyword evidence="4" id="KW-0472">Membrane</keyword>
<keyword evidence="2" id="KW-1003">Cell membrane</keyword>
<dbReference type="AlphaFoldDB" id="A0A1U9NJ05"/>
<protein>
    <submittedName>
        <fullName evidence="8">Putative small secreted protein</fullName>
    </submittedName>
</protein>
<dbReference type="Proteomes" id="UP000189674">
    <property type="component" value="Chromosome"/>
</dbReference>
<evidence type="ECO:0000313" key="8">
    <source>
        <dbReference type="EMBL" id="AQT67704.1"/>
    </source>
</evidence>
<reference evidence="9" key="1">
    <citation type="submission" date="2017-02" db="EMBL/GenBank/DDBJ databases">
        <title>Comparative genomics and description of representatives of a novel lineage of planctomycetes thriving in anoxic sediments.</title>
        <authorList>
            <person name="Spring S."/>
            <person name="Bunk B."/>
            <person name="Sproer C."/>
        </authorList>
    </citation>
    <scope>NUCLEOTIDE SEQUENCE [LARGE SCALE GENOMIC DNA]</scope>
    <source>
        <strain evidence="9">ST-NAGAB-D1</strain>
    </source>
</reference>
<keyword evidence="3 7" id="KW-0732">Signal</keyword>